<protein>
    <submittedName>
        <fullName evidence="4">Cation-binding protein</fullName>
    </submittedName>
</protein>
<dbReference type="SUPFAM" id="SSF50475">
    <property type="entry name" value="FMN-binding split barrel"/>
    <property type="match status" value="1"/>
</dbReference>
<dbReference type="PANTHER" id="PTHR39428">
    <property type="entry name" value="F420H(2)-DEPENDENT QUINONE REDUCTASE RV1261C"/>
    <property type="match status" value="1"/>
</dbReference>
<evidence type="ECO:0000256" key="2">
    <source>
        <dbReference type="ARBA" id="ARBA00049106"/>
    </source>
</evidence>
<comment type="caution">
    <text evidence="4">The sequence shown here is derived from an EMBL/GenBank/DDBJ whole genome shotgun (WGS) entry which is preliminary data.</text>
</comment>
<comment type="catalytic activity">
    <reaction evidence="2">
        <text>oxidized coenzyme F420-(gamma-L-Glu)(n) + a quinol + H(+) = reduced coenzyme F420-(gamma-L-Glu)(n) + a quinone</text>
        <dbReference type="Rhea" id="RHEA:39663"/>
        <dbReference type="Rhea" id="RHEA-COMP:12939"/>
        <dbReference type="Rhea" id="RHEA-COMP:14378"/>
        <dbReference type="ChEBI" id="CHEBI:15378"/>
        <dbReference type="ChEBI" id="CHEBI:24646"/>
        <dbReference type="ChEBI" id="CHEBI:132124"/>
        <dbReference type="ChEBI" id="CHEBI:133980"/>
        <dbReference type="ChEBI" id="CHEBI:139511"/>
    </reaction>
</comment>
<proteinExistence type="inferred from homology"/>
<dbReference type="Proteomes" id="UP000654471">
    <property type="component" value="Unassembled WGS sequence"/>
</dbReference>
<dbReference type="NCBIfam" id="TIGR00026">
    <property type="entry name" value="hi_GC_TIGR00026"/>
    <property type="match status" value="1"/>
</dbReference>
<evidence type="ECO:0000313" key="5">
    <source>
        <dbReference type="Proteomes" id="UP000654471"/>
    </source>
</evidence>
<comment type="similarity">
    <text evidence="1">Belongs to the F420H(2)-dependent quinone reductase family.</text>
</comment>
<dbReference type="InterPro" id="IPR012349">
    <property type="entry name" value="Split_barrel_FMN-bd"/>
</dbReference>
<organism evidence="4 5">
    <name type="scientific">Streptomyces albospinus</name>
    <dbReference type="NCBI Taxonomy" id="285515"/>
    <lineage>
        <taxon>Bacteria</taxon>
        <taxon>Bacillati</taxon>
        <taxon>Actinomycetota</taxon>
        <taxon>Actinomycetes</taxon>
        <taxon>Kitasatosporales</taxon>
        <taxon>Streptomycetaceae</taxon>
        <taxon>Streptomyces</taxon>
    </lineage>
</organism>
<evidence type="ECO:0000313" key="4">
    <source>
        <dbReference type="EMBL" id="GGU50529.1"/>
    </source>
</evidence>
<dbReference type="PANTHER" id="PTHR39428:SF1">
    <property type="entry name" value="F420H(2)-DEPENDENT QUINONE REDUCTASE RV1261C"/>
    <property type="match status" value="1"/>
</dbReference>
<reference evidence="5" key="1">
    <citation type="journal article" date="2019" name="Int. J. Syst. Evol. Microbiol.">
        <title>The Global Catalogue of Microorganisms (GCM) 10K type strain sequencing project: providing services to taxonomists for standard genome sequencing and annotation.</title>
        <authorList>
            <consortium name="The Broad Institute Genomics Platform"/>
            <consortium name="The Broad Institute Genome Sequencing Center for Infectious Disease"/>
            <person name="Wu L."/>
            <person name="Ma J."/>
        </authorList>
    </citation>
    <scope>NUCLEOTIDE SEQUENCE [LARGE SCALE GENOMIC DNA]</scope>
    <source>
        <strain evidence="5">JCM 3399</strain>
    </source>
</reference>
<dbReference type="Pfam" id="PF04075">
    <property type="entry name" value="F420H2_quin_red"/>
    <property type="match status" value="1"/>
</dbReference>
<dbReference type="RefSeq" id="WP_189297346.1">
    <property type="nucleotide sequence ID" value="NZ_BMRP01000003.1"/>
</dbReference>
<dbReference type="EMBL" id="BMRP01000003">
    <property type="protein sequence ID" value="GGU50529.1"/>
    <property type="molecule type" value="Genomic_DNA"/>
</dbReference>
<name>A0ABQ2UT88_9ACTN</name>
<dbReference type="Gene3D" id="2.30.110.10">
    <property type="entry name" value="Electron Transport, Fmn-binding Protein, Chain A"/>
    <property type="match status" value="1"/>
</dbReference>
<keyword evidence="5" id="KW-1185">Reference proteome</keyword>
<evidence type="ECO:0000256" key="1">
    <source>
        <dbReference type="ARBA" id="ARBA00008710"/>
    </source>
</evidence>
<feature type="domain" description="Hemerythrin-like" evidence="3">
    <location>
        <begin position="151"/>
        <end position="275"/>
    </location>
</feature>
<dbReference type="InterPro" id="IPR004378">
    <property type="entry name" value="F420H2_quin_Rdtase"/>
</dbReference>
<dbReference type="CDD" id="cd12108">
    <property type="entry name" value="Hr-like"/>
    <property type="match status" value="1"/>
</dbReference>
<sequence length="280" mass="30454">MPNLFNQQVIDEFRANRGRVGGPFEGGRLILLTTTGARSGARHTTPVAYLPDGGERILVIASAGGAPHHPDWFHNLLAHPRVTVEDGVFTYEAEAVVLQGEERDRVFARAAEANPGWAAYQENTSRVLPVVALTSVETGPPNFGGASPGEAITVLHDAFRRELALIRREVADSGPVLAAQLRVNCLTICQGLHNHHAGEDRAMFPFLRDRWPELAPALDRLDEEHRKIAALLDELKQVISGTGAGPGQLLAEVDRLTDALEAHLTYEEEQLIPVLDAMAP</sequence>
<gene>
    <name evidence="4" type="ORF">GCM10010211_13590</name>
</gene>
<dbReference type="Pfam" id="PF01814">
    <property type="entry name" value="Hemerythrin"/>
    <property type="match status" value="1"/>
</dbReference>
<dbReference type="Gene3D" id="1.20.120.520">
    <property type="entry name" value="nmb1532 protein domain like"/>
    <property type="match status" value="1"/>
</dbReference>
<evidence type="ECO:0000259" key="3">
    <source>
        <dbReference type="Pfam" id="PF01814"/>
    </source>
</evidence>
<dbReference type="InterPro" id="IPR012312">
    <property type="entry name" value="Hemerythrin-like"/>
</dbReference>
<accession>A0ABQ2UT88</accession>